<feature type="compositionally biased region" description="Low complexity" evidence="1">
    <location>
        <begin position="251"/>
        <end position="270"/>
    </location>
</feature>
<feature type="non-terminal residue" evidence="2">
    <location>
        <position position="296"/>
    </location>
</feature>
<gene>
    <name evidence="2" type="ORF">EJ02DRAFT_385606</name>
</gene>
<evidence type="ECO:0000313" key="3">
    <source>
        <dbReference type="Proteomes" id="UP000800038"/>
    </source>
</evidence>
<dbReference type="OrthoDB" id="3795213at2759"/>
<feature type="compositionally biased region" description="Basic and acidic residues" evidence="1">
    <location>
        <begin position="218"/>
        <end position="250"/>
    </location>
</feature>
<evidence type="ECO:0000256" key="1">
    <source>
        <dbReference type="SAM" id="MobiDB-lite"/>
    </source>
</evidence>
<organism evidence="2 3">
    <name type="scientific">Clathrospora elynae</name>
    <dbReference type="NCBI Taxonomy" id="706981"/>
    <lineage>
        <taxon>Eukaryota</taxon>
        <taxon>Fungi</taxon>
        <taxon>Dikarya</taxon>
        <taxon>Ascomycota</taxon>
        <taxon>Pezizomycotina</taxon>
        <taxon>Dothideomycetes</taxon>
        <taxon>Pleosporomycetidae</taxon>
        <taxon>Pleosporales</taxon>
        <taxon>Diademaceae</taxon>
        <taxon>Clathrospora</taxon>
    </lineage>
</organism>
<dbReference type="AlphaFoldDB" id="A0A6A5SA90"/>
<proteinExistence type="predicted"/>
<evidence type="ECO:0000313" key="2">
    <source>
        <dbReference type="EMBL" id="KAF1937495.1"/>
    </source>
</evidence>
<protein>
    <submittedName>
        <fullName evidence="2">Uncharacterized protein</fullName>
    </submittedName>
</protein>
<feature type="region of interest" description="Disordered" evidence="1">
    <location>
        <begin position="218"/>
        <end position="296"/>
    </location>
</feature>
<reference evidence="2" key="1">
    <citation type="journal article" date="2020" name="Stud. Mycol.">
        <title>101 Dothideomycetes genomes: a test case for predicting lifestyles and emergence of pathogens.</title>
        <authorList>
            <person name="Haridas S."/>
            <person name="Albert R."/>
            <person name="Binder M."/>
            <person name="Bloem J."/>
            <person name="Labutti K."/>
            <person name="Salamov A."/>
            <person name="Andreopoulos B."/>
            <person name="Baker S."/>
            <person name="Barry K."/>
            <person name="Bills G."/>
            <person name="Bluhm B."/>
            <person name="Cannon C."/>
            <person name="Castanera R."/>
            <person name="Culley D."/>
            <person name="Daum C."/>
            <person name="Ezra D."/>
            <person name="Gonzalez J."/>
            <person name="Henrissat B."/>
            <person name="Kuo A."/>
            <person name="Liang C."/>
            <person name="Lipzen A."/>
            <person name="Lutzoni F."/>
            <person name="Magnuson J."/>
            <person name="Mondo S."/>
            <person name="Nolan M."/>
            <person name="Ohm R."/>
            <person name="Pangilinan J."/>
            <person name="Park H.-J."/>
            <person name="Ramirez L."/>
            <person name="Alfaro M."/>
            <person name="Sun H."/>
            <person name="Tritt A."/>
            <person name="Yoshinaga Y."/>
            <person name="Zwiers L.-H."/>
            <person name="Turgeon B."/>
            <person name="Goodwin S."/>
            <person name="Spatafora J."/>
            <person name="Crous P."/>
            <person name="Grigoriev I."/>
        </authorList>
    </citation>
    <scope>NUCLEOTIDE SEQUENCE</scope>
    <source>
        <strain evidence="2">CBS 161.51</strain>
    </source>
</reference>
<dbReference type="EMBL" id="ML976137">
    <property type="protein sequence ID" value="KAF1937495.1"/>
    <property type="molecule type" value="Genomic_DNA"/>
</dbReference>
<accession>A0A6A5SA90</accession>
<keyword evidence="3" id="KW-1185">Reference proteome</keyword>
<sequence>MVLYGPLPGNYCKALTTYLHNSLGLLTVKKGDFFPLFWTAWVSSFTRENVLSSFKSTRILPMNPEVVLKRFTPTATDGPKDLNSTQITEESSWRHIRSVLDKAVKDTSSEEAKSLSVAFHKLQVNQELKDYRILGLETALKVRKKQKKKSTVLELQQHEDYYGGAVFYSPRKIKKAQEKEATKQQEQQEEIARKVERKEERAAAARYQKQVVAEAKAAREVAKKEKEKEKKAKAERMAAAKAEKQQEREAAAAQKALGLSQKTSSTSQQKAKSKPKLKHGALQLQSGKDGVEGPSQ</sequence>
<dbReference type="Proteomes" id="UP000800038">
    <property type="component" value="Unassembled WGS sequence"/>
</dbReference>
<name>A0A6A5SA90_9PLEO</name>